<dbReference type="PANTHER" id="PTHR44147">
    <property type="entry name" value="DEHYDROGENASE/REDUCTASE SDR FAMILY MEMBER 1"/>
    <property type="match status" value="1"/>
</dbReference>
<dbReference type="PRINTS" id="PR00080">
    <property type="entry name" value="SDRFAMILY"/>
</dbReference>
<name>A0A0K0F644_STRVS</name>
<dbReference type="PROSITE" id="PS00061">
    <property type="entry name" value="ADH_SHORT"/>
    <property type="match status" value="1"/>
</dbReference>
<dbReference type="SUPFAM" id="SSF51735">
    <property type="entry name" value="NAD(P)-binding Rossmann-fold domains"/>
    <property type="match status" value="1"/>
</dbReference>
<evidence type="ECO:0000256" key="1">
    <source>
        <dbReference type="ARBA" id="ARBA00023002"/>
    </source>
</evidence>
<keyword evidence="4" id="KW-1185">Reference proteome</keyword>
<dbReference type="InterPro" id="IPR020904">
    <property type="entry name" value="Sc_DH/Rdtase_CS"/>
</dbReference>
<dbReference type="STRING" id="75913.A0A0K0F644"/>
<proteinExistence type="inferred from homology"/>
<dbReference type="AlphaFoldDB" id="A0A0K0F644"/>
<protein>
    <submittedName>
        <fullName evidence="5">Dehydrogenase/reductase SDR family member 1 (inferred by orthology to a human protein)</fullName>
    </submittedName>
</protein>
<evidence type="ECO:0000256" key="2">
    <source>
        <dbReference type="RuleBase" id="RU000363"/>
    </source>
</evidence>
<dbReference type="GO" id="GO:0016491">
    <property type="term" value="F:oxidoreductase activity"/>
    <property type="evidence" value="ECO:0007669"/>
    <property type="project" value="UniProtKB-KW"/>
</dbReference>
<keyword evidence="3" id="KW-1133">Transmembrane helix</keyword>
<organism evidence="4 5">
    <name type="scientific">Strongyloides venezuelensis</name>
    <name type="common">Threadworm</name>
    <dbReference type="NCBI Taxonomy" id="75913"/>
    <lineage>
        <taxon>Eukaryota</taxon>
        <taxon>Metazoa</taxon>
        <taxon>Ecdysozoa</taxon>
        <taxon>Nematoda</taxon>
        <taxon>Chromadorea</taxon>
        <taxon>Rhabditida</taxon>
        <taxon>Tylenchina</taxon>
        <taxon>Panagrolaimomorpha</taxon>
        <taxon>Strongyloidoidea</taxon>
        <taxon>Strongyloididae</taxon>
        <taxon>Strongyloides</taxon>
    </lineage>
</organism>
<keyword evidence="1" id="KW-0560">Oxidoreductase</keyword>
<dbReference type="PANTHER" id="PTHR44147:SF2">
    <property type="entry name" value="DEHYDROGENASE_REDUCTASE SDR FAMILY MEMBER 1"/>
    <property type="match status" value="1"/>
</dbReference>
<feature type="transmembrane region" description="Helical" evidence="3">
    <location>
        <begin position="12"/>
        <end position="33"/>
    </location>
</feature>
<dbReference type="WBParaSite" id="SVE_0428700.1">
    <property type="protein sequence ID" value="SVE_0428700.1"/>
    <property type="gene ID" value="SVE_0428700"/>
</dbReference>
<evidence type="ECO:0000313" key="5">
    <source>
        <dbReference type="WBParaSite" id="SVE_0428700.1"/>
    </source>
</evidence>
<keyword evidence="3" id="KW-0812">Transmembrane</keyword>
<evidence type="ECO:0000256" key="3">
    <source>
        <dbReference type="SAM" id="Phobius"/>
    </source>
</evidence>
<dbReference type="Gene3D" id="3.40.50.720">
    <property type="entry name" value="NAD(P)-binding Rossmann-like Domain"/>
    <property type="match status" value="1"/>
</dbReference>
<sequence length="342" mass="37456">MAEKAKESLKKILYNFTYLIMSLSGKIAIVTGASRGIGRGIALQLGGAGAKVYVTGREPTKSLSNIQSDLPTLEKTVNEINERGGKGIGVYVDHSNMKEIENLFKRVDDENKGQLDILVNNAYSGVTAIVENTGKSFWECKPEMWDEINNVGLRSHYFASVYGSRLMVNKRDGLIVNISSSGGLKYFFNVAYGVGKSAMDRMAVDMAIELKPHNVSMISLWPGPVKTEITMKALDSGSFDNTTFDGINIKDMIKEGESIEFPGKCIVSLYNDPKRIKRSGQIHLTSDLGQTYGLKDIDGKVILGLRNTAFLVKLGGFPGVAQYIPRWVKIPGPLISGVFSKL</sequence>
<dbReference type="InterPro" id="IPR036291">
    <property type="entry name" value="NAD(P)-bd_dom_sf"/>
</dbReference>
<dbReference type="PRINTS" id="PR00081">
    <property type="entry name" value="GDHRDH"/>
</dbReference>
<reference evidence="4" key="1">
    <citation type="submission" date="2014-07" db="EMBL/GenBank/DDBJ databases">
        <authorList>
            <person name="Martin A.A"/>
            <person name="De Silva N."/>
        </authorList>
    </citation>
    <scope>NUCLEOTIDE SEQUENCE</scope>
</reference>
<comment type="similarity">
    <text evidence="2">Belongs to the short-chain dehydrogenases/reductases (SDR) family.</text>
</comment>
<dbReference type="Pfam" id="PF00106">
    <property type="entry name" value="adh_short"/>
    <property type="match status" value="1"/>
</dbReference>
<dbReference type="Proteomes" id="UP000035680">
    <property type="component" value="Unassembled WGS sequence"/>
</dbReference>
<reference evidence="5" key="2">
    <citation type="submission" date="2015-08" db="UniProtKB">
        <authorList>
            <consortium name="WormBaseParasite"/>
        </authorList>
    </citation>
    <scope>IDENTIFICATION</scope>
</reference>
<accession>A0A0K0F644</accession>
<evidence type="ECO:0000313" key="4">
    <source>
        <dbReference type="Proteomes" id="UP000035680"/>
    </source>
</evidence>
<keyword evidence="3" id="KW-0472">Membrane</keyword>
<dbReference type="InterPro" id="IPR002347">
    <property type="entry name" value="SDR_fam"/>
</dbReference>